<name>A0A383BRV1_9ZZZZ</name>
<feature type="compositionally biased region" description="Basic residues" evidence="1">
    <location>
        <begin position="11"/>
        <end position="25"/>
    </location>
</feature>
<proteinExistence type="predicted"/>
<dbReference type="EMBL" id="UINC01202673">
    <property type="protein sequence ID" value="SVE22591.1"/>
    <property type="molecule type" value="Genomic_DNA"/>
</dbReference>
<dbReference type="AlphaFoldDB" id="A0A383BRV1"/>
<evidence type="ECO:0000256" key="1">
    <source>
        <dbReference type="SAM" id="MobiDB-lite"/>
    </source>
</evidence>
<feature type="region of interest" description="Disordered" evidence="1">
    <location>
        <begin position="1"/>
        <end position="60"/>
    </location>
</feature>
<feature type="transmembrane region" description="Helical" evidence="2">
    <location>
        <begin position="71"/>
        <end position="94"/>
    </location>
</feature>
<accession>A0A383BRV1</accession>
<reference evidence="3" key="1">
    <citation type="submission" date="2018-05" db="EMBL/GenBank/DDBJ databases">
        <authorList>
            <person name="Lanie J.A."/>
            <person name="Ng W.-L."/>
            <person name="Kazmierczak K.M."/>
            <person name="Andrzejewski T.M."/>
            <person name="Davidsen T.M."/>
            <person name="Wayne K.J."/>
            <person name="Tettelin H."/>
            <person name="Glass J.I."/>
            <person name="Rusch D."/>
            <person name="Podicherti R."/>
            <person name="Tsui H.-C.T."/>
            <person name="Winkler M.E."/>
        </authorList>
    </citation>
    <scope>NUCLEOTIDE SEQUENCE</scope>
</reference>
<feature type="non-terminal residue" evidence="3">
    <location>
        <position position="117"/>
    </location>
</feature>
<evidence type="ECO:0000313" key="3">
    <source>
        <dbReference type="EMBL" id="SVE22591.1"/>
    </source>
</evidence>
<keyword evidence="2" id="KW-1133">Transmembrane helix</keyword>
<keyword evidence="2" id="KW-0812">Transmembrane</keyword>
<protein>
    <submittedName>
        <fullName evidence="3">Uncharacterized protein</fullName>
    </submittedName>
</protein>
<sequence length="117" mass="12438">MPKKSDMSARRSAKAKAAKGMKRPARIGVGEDNSASTRVGKKKPVSSGDRRGAARTSRIGRASKDGEWKMFFAGAASVLGVGLLTTLVVGYIGVTPVVVPNQQGRLQDIEKRLDDIN</sequence>
<evidence type="ECO:0000256" key="2">
    <source>
        <dbReference type="SAM" id="Phobius"/>
    </source>
</evidence>
<keyword evidence="2" id="KW-0472">Membrane</keyword>
<organism evidence="3">
    <name type="scientific">marine metagenome</name>
    <dbReference type="NCBI Taxonomy" id="408172"/>
    <lineage>
        <taxon>unclassified sequences</taxon>
        <taxon>metagenomes</taxon>
        <taxon>ecological metagenomes</taxon>
    </lineage>
</organism>
<gene>
    <name evidence="3" type="ORF">METZ01_LOCUS475445</name>
</gene>